<feature type="region of interest" description="Disordered" evidence="1">
    <location>
        <begin position="1"/>
        <end position="28"/>
    </location>
</feature>
<evidence type="ECO:0000313" key="3">
    <source>
        <dbReference type="Proteomes" id="UP000315017"/>
    </source>
</evidence>
<proteinExistence type="predicted"/>
<sequence length="99" mass="10640">MAQVPQEPPKRYLRPVSLNPTGQETNSGEKLLIGRTGHTTHIQPESASYNALSPRKSGDGPKRIAHLTSAAETVKAKCWLVGDPVMTVPGSGIRTPIRT</sequence>
<accession>A0A517Y7J9</accession>
<feature type="compositionally biased region" description="Polar residues" evidence="1">
    <location>
        <begin position="42"/>
        <end position="51"/>
    </location>
</feature>
<dbReference type="EMBL" id="CP036274">
    <property type="protein sequence ID" value="QDU26112.1"/>
    <property type="molecule type" value="Genomic_DNA"/>
</dbReference>
<feature type="compositionally biased region" description="Polar residues" evidence="1">
    <location>
        <begin position="18"/>
        <end position="28"/>
    </location>
</feature>
<feature type="region of interest" description="Disordered" evidence="1">
    <location>
        <begin position="42"/>
        <end position="61"/>
    </location>
</feature>
<protein>
    <submittedName>
        <fullName evidence="2">Uncharacterized protein</fullName>
    </submittedName>
</protein>
<reference evidence="2 3" key="1">
    <citation type="submission" date="2019-02" db="EMBL/GenBank/DDBJ databases">
        <title>Deep-cultivation of Planctomycetes and their phenomic and genomic characterization uncovers novel biology.</title>
        <authorList>
            <person name="Wiegand S."/>
            <person name="Jogler M."/>
            <person name="Boedeker C."/>
            <person name="Pinto D."/>
            <person name="Vollmers J."/>
            <person name="Rivas-Marin E."/>
            <person name="Kohn T."/>
            <person name="Peeters S.H."/>
            <person name="Heuer A."/>
            <person name="Rast P."/>
            <person name="Oberbeckmann S."/>
            <person name="Bunk B."/>
            <person name="Jeske O."/>
            <person name="Meyerdierks A."/>
            <person name="Storesund J.E."/>
            <person name="Kallscheuer N."/>
            <person name="Luecker S."/>
            <person name="Lage O.M."/>
            <person name="Pohl T."/>
            <person name="Merkel B.J."/>
            <person name="Hornburger P."/>
            <person name="Mueller R.-W."/>
            <person name="Bruemmer F."/>
            <person name="Labrenz M."/>
            <person name="Spormann A.M."/>
            <person name="Op den Camp H."/>
            <person name="Overmann J."/>
            <person name="Amann R."/>
            <person name="Jetten M.S.M."/>
            <person name="Mascher T."/>
            <person name="Medema M.H."/>
            <person name="Devos D.P."/>
            <person name="Kaster A.-K."/>
            <person name="Ovreas L."/>
            <person name="Rohde M."/>
            <person name="Galperin M.Y."/>
            <person name="Jogler C."/>
        </authorList>
    </citation>
    <scope>NUCLEOTIDE SEQUENCE [LARGE SCALE GENOMIC DNA]</scope>
    <source>
        <strain evidence="2 3">ETA_A8</strain>
    </source>
</reference>
<keyword evidence="3" id="KW-1185">Reference proteome</keyword>
<dbReference type="AlphaFoldDB" id="A0A517Y7J9"/>
<dbReference type="KEGG" id="aagg:ETAA8_11860"/>
<gene>
    <name evidence="2" type="ORF">ETAA8_11860</name>
</gene>
<organism evidence="2 3">
    <name type="scientific">Anatilimnocola aggregata</name>
    <dbReference type="NCBI Taxonomy" id="2528021"/>
    <lineage>
        <taxon>Bacteria</taxon>
        <taxon>Pseudomonadati</taxon>
        <taxon>Planctomycetota</taxon>
        <taxon>Planctomycetia</taxon>
        <taxon>Pirellulales</taxon>
        <taxon>Pirellulaceae</taxon>
        <taxon>Anatilimnocola</taxon>
    </lineage>
</organism>
<dbReference type="Proteomes" id="UP000315017">
    <property type="component" value="Chromosome"/>
</dbReference>
<evidence type="ECO:0000313" key="2">
    <source>
        <dbReference type="EMBL" id="QDU26112.1"/>
    </source>
</evidence>
<evidence type="ECO:0000256" key="1">
    <source>
        <dbReference type="SAM" id="MobiDB-lite"/>
    </source>
</evidence>
<name>A0A517Y7J9_9BACT</name>